<organism evidence="1 2">
    <name type="scientific">Lederbergia wuyishanensis</name>
    <dbReference type="NCBI Taxonomy" id="1347903"/>
    <lineage>
        <taxon>Bacteria</taxon>
        <taxon>Bacillati</taxon>
        <taxon>Bacillota</taxon>
        <taxon>Bacilli</taxon>
        <taxon>Bacillales</taxon>
        <taxon>Bacillaceae</taxon>
        <taxon>Lederbergia</taxon>
    </lineage>
</organism>
<comment type="caution">
    <text evidence="1">The sequence shown here is derived from an EMBL/GenBank/DDBJ whole genome shotgun (WGS) entry which is preliminary data.</text>
</comment>
<reference evidence="1 2" key="1">
    <citation type="submission" date="2023-07" db="EMBL/GenBank/DDBJ databases">
        <title>Genomic Encyclopedia of Type Strains, Phase IV (KMG-IV): sequencing the most valuable type-strain genomes for metagenomic binning, comparative biology and taxonomic classification.</title>
        <authorList>
            <person name="Goeker M."/>
        </authorList>
    </citation>
    <scope>NUCLEOTIDE SEQUENCE [LARGE SCALE GENOMIC DNA]</scope>
    <source>
        <strain evidence="1 2">DSM 27848</strain>
    </source>
</reference>
<evidence type="ECO:0000313" key="1">
    <source>
        <dbReference type="EMBL" id="MDQ0344227.1"/>
    </source>
</evidence>
<name>A0ABU0D742_9BACI</name>
<accession>A0ABU0D742</accession>
<dbReference type="RefSeq" id="WP_244682497.1">
    <property type="nucleotide sequence ID" value="NZ_JALIRM010000011.1"/>
</dbReference>
<gene>
    <name evidence="1" type="ORF">J2S14_003068</name>
</gene>
<keyword evidence="2" id="KW-1185">Reference proteome</keyword>
<protein>
    <submittedName>
        <fullName evidence="1">Uncharacterized protein</fullName>
    </submittedName>
</protein>
<dbReference type="EMBL" id="JAUSUO010000008">
    <property type="protein sequence ID" value="MDQ0344227.1"/>
    <property type="molecule type" value="Genomic_DNA"/>
</dbReference>
<sequence length="55" mass="6511">MAKDKPQKYSKEAFLNAAKNNNERLLLNVLLRDNQSYTKEDVEKTVKTWKNKEVK</sequence>
<evidence type="ECO:0000313" key="2">
    <source>
        <dbReference type="Proteomes" id="UP001232343"/>
    </source>
</evidence>
<dbReference type="Proteomes" id="UP001232343">
    <property type="component" value="Unassembled WGS sequence"/>
</dbReference>
<proteinExistence type="predicted"/>